<proteinExistence type="inferred from homology"/>
<dbReference type="Proteomes" id="UP000321805">
    <property type="component" value="Chromosome"/>
</dbReference>
<keyword evidence="5" id="KW-0732">Signal</keyword>
<dbReference type="OrthoDB" id="9805821at2"/>
<feature type="signal peptide" evidence="5">
    <location>
        <begin position="1"/>
        <end position="16"/>
    </location>
</feature>
<keyword evidence="2" id="KW-0378">Hydrolase</keyword>
<dbReference type="GO" id="GO:0004553">
    <property type="term" value="F:hydrolase activity, hydrolyzing O-glycosyl compounds"/>
    <property type="evidence" value="ECO:0007669"/>
    <property type="project" value="InterPro"/>
</dbReference>
<dbReference type="InterPro" id="IPR001764">
    <property type="entry name" value="Glyco_hydro_3_N"/>
</dbReference>
<evidence type="ECO:0000256" key="3">
    <source>
        <dbReference type="ARBA" id="ARBA00023295"/>
    </source>
</evidence>
<organism evidence="7 8">
    <name type="scientific">Baekduia soli</name>
    <dbReference type="NCBI Taxonomy" id="496014"/>
    <lineage>
        <taxon>Bacteria</taxon>
        <taxon>Bacillati</taxon>
        <taxon>Actinomycetota</taxon>
        <taxon>Thermoleophilia</taxon>
        <taxon>Solirubrobacterales</taxon>
        <taxon>Baekduiaceae</taxon>
        <taxon>Baekduia</taxon>
    </lineage>
</organism>
<sequence length="384" mass="38816">MRRALGALGAAGAALALLGGGCGGGGGPAGGPAHRRGGPAATTSPASGAGTTTAPAVRTTLRQAIGQRFVFAFTGAQPPAALRRRIARGEAAGVILFGRNVRDVAQVRRTVGSLQAIRRPDGLDVPLLVMVDQEGGPVRRLAGPPAAAAGDTAGTTQARANGRAAAGLLRAAGINVDLAPVVDVARPGTALLAERRAYGTDPATVAARAGAFAAGLRTGGVQPVLKHFPGLGAAAANTDDGAVRIDLTAAELRRVDAAPYRGIRAPAVMVSTAVYPRVDPRPAAFSERWVTRELRGALGFDGVTITDDLQAPAVTSFGTPAQLAFFAMRAGVDLPLFAKSYTAGARAAAGLERAVRTGALPRAALDAGVRRVLAWRGRLPVAAR</sequence>
<evidence type="ECO:0000256" key="2">
    <source>
        <dbReference type="ARBA" id="ARBA00022801"/>
    </source>
</evidence>
<dbReference type="PROSITE" id="PS51257">
    <property type="entry name" value="PROKAR_LIPOPROTEIN"/>
    <property type="match status" value="1"/>
</dbReference>
<dbReference type="PANTHER" id="PTHR30480">
    <property type="entry name" value="BETA-HEXOSAMINIDASE-RELATED"/>
    <property type="match status" value="1"/>
</dbReference>
<gene>
    <name evidence="7" type="ORF">FSW04_15650</name>
</gene>
<feature type="region of interest" description="Disordered" evidence="4">
    <location>
        <begin position="27"/>
        <end position="54"/>
    </location>
</feature>
<dbReference type="Pfam" id="PF00933">
    <property type="entry name" value="Glyco_hydro_3"/>
    <property type="match status" value="1"/>
</dbReference>
<keyword evidence="8" id="KW-1185">Reference proteome</keyword>
<dbReference type="AlphaFoldDB" id="A0A5B8U6Z4"/>
<dbReference type="SUPFAM" id="SSF51445">
    <property type="entry name" value="(Trans)glycosidases"/>
    <property type="match status" value="1"/>
</dbReference>
<dbReference type="InterPro" id="IPR036962">
    <property type="entry name" value="Glyco_hydro_3_N_sf"/>
</dbReference>
<dbReference type="GO" id="GO:0009254">
    <property type="term" value="P:peptidoglycan turnover"/>
    <property type="evidence" value="ECO:0007669"/>
    <property type="project" value="TreeGrafter"/>
</dbReference>
<reference evidence="7 8" key="1">
    <citation type="journal article" date="2018" name="J. Microbiol.">
        <title>Baekduia soli gen. nov., sp. nov., a novel bacterium isolated from the soil of Baekdu Mountain and proposal of a novel family name, Baekduiaceae fam. nov.</title>
        <authorList>
            <person name="An D.S."/>
            <person name="Siddiqi M.Z."/>
            <person name="Kim K.H."/>
            <person name="Yu H.S."/>
            <person name="Im W.T."/>
        </authorList>
    </citation>
    <scope>NUCLEOTIDE SEQUENCE [LARGE SCALE GENOMIC DNA]</scope>
    <source>
        <strain evidence="7 8">BR7-21</strain>
    </source>
</reference>
<accession>A0A5B8U6Z4</accession>
<evidence type="ECO:0000313" key="7">
    <source>
        <dbReference type="EMBL" id="QEC48866.1"/>
    </source>
</evidence>
<feature type="domain" description="Glycoside hydrolase family 3 N-terminal" evidence="6">
    <location>
        <begin position="77"/>
        <end position="373"/>
    </location>
</feature>
<keyword evidence="3" id="KW-0326">Glycosidase</keyword>
<evidence type="ECO:0000313" key="8">
    <source>
        <dbReference type="Proteomes" id="UP000321805"/>
    </source>
</evidence>
<dbReference type="KEGG" id="bsol:FSW04_15650"/>
<evidence type="ECO:0000256" key="4">
    <source>
        <dbReference type="SAM" id="MobiDB-lite"/>
    </source>
</evidence>
<dbReference type="EMBL" id="CP042430">
    <property type="protein sequence ID" value="QEC48866.1"/>
    <property type="molecule type" value="Genomic_DNA"/>
</dbReference>
<dbReference type="PANTHER" id="PTHR30480:SF14">
    <property type="entry name" value="HYDROLASE, PUTATIVE (AFU_ORTHOLOGUE AFUA_4G13770)-RELATED"/>
    <property type="match status" value="1"/>
</dbReference>
<dbReference type="GO" id="GO:0005975">
    <property type="term" value="P:carbohydrate metabolic process"/>
    <property type="evidence" value="ECO:0007669"/>
    <property type="project" value="InterPro"/>
</dbReference>
<evidence type="ECO:0000256" key="5">
    <source>
        <dbReference type="SAM" id="SignalP"/>
    </source>
</evidence>
<dbReference type="RefSeq" id="WP_146920876.1">
    <property type="nucleotide sequence ID" value="NZ_CP042430.1"/>
</dbReference>
<dbReference type="Gene3D" id="3.20.20.300">
    <property type="entry name" value="Glycoside hydrolase, family 3, N-terminal domain"/>
    <property type="match status" value="1"/>
</dbReference>
<evidence type="ECO:0000259" key="6">
    <source>
        <dbReference type="Pfam" id="PF00933"/>
    </source>
</evidence>
<dbReference type="InterPro" id="IPR050226">
    <property type="entry name" value="NagZ_Beta-hexosaminidase"/>
</dbReference>
<feature type="compositionally biased region" description="Low complexity" evidence="4">
    <location>
        <begin position="38"/>
        <end position="54"/>
    </location>
</feature>
<name>A0A5B8U6Z4_9ACTN</name>
<feature type="chain" id="PRO_5038336005" evidence="5">
    <location>
        <begin position="17"/>
        <end position="384"/>
    </location>
</feature>
<protein>
    <submittedName>
        <fullName evidence="7">Beta-N-acetylhexosaminidase</fullName>
    </submittedName>
</protein>
<comment type="similarity">
    <text evidence="1">Belongs to the glycosyl hydrolase 3 family.</text>
</comment>
<dbReference type="InterPro" id="IPR017853">
    <property type="entry name" value="GH"/>
</dbReference>
<evidence type="ECO:0000256" key="1">
    <source>
        <dbReference type="ARBA" id="ARBA00005336"/>
    </source>
</evidence>